<gene>
    <name evidence="1" type="ORF">DSO57_1034588</name>
</gene>
<proteinExistence type="predicted"/>
<dbReference type="Proteomes" id="UP001165960">
    <property type="component" value="Unassembled WGS sequence"/>
</dbReference>
<reference evidence="1" key="1">
    <citation type="submission" date="2022-04" db="EMBL/GenBank/DDBJ databases">
        <title>Genome of the entomopathogenic fungus Entomophthora muscae.</title>
        <authorList>
            <person name="Elya C."/>
            <person name="Lovett B.R."/>
            <person name="Lee E."/>
            <person name="Macias A.M."/>
            <person name="Hajek A.E."/>
            <person name="De Bivort B.L."/>
            <person name="Kasson M.T."/>
            <person name="De Fine Licht H.H."/>
            <person name="Stajich J.E."/>
        </authorList>
    </citation>
    <scope>NUCLEOTIDE SEQUENCE</scope>
    <source>
        <strain evidence="1">Berkeley</strain>
    </source>
</reference>
<evidence type="ECO:0000313" key="2">
    <source>
        <dbReference type="Proteomes" id="UP001165960"/>
    </source>
</evidence>
<name>A0ACC2TAT6_9FUNG</name>
<dbReference type="EMBL" id="QTSX02003130">
    <property type="protein sequence ID" value="KAJ9071673.1"/>
    <property type="molecule type" value="Genomic_DNA"/>
</dbReference>
<sequence length="117" mass="13671">METHQFNYHPKGRYPGDGRFRDSPISNRPYTYRCHWPHNIAWHQDAVNVTQAAAAILTEMMRIQFQPESTPHVAYISQPRHRNYIETAQPYKSISPHLPVETLQAFYQPNSIGLKPK</sequence>
<protein>
    <submittedName>
        <fullName evidence="1">Uncharacterized protein</fullName>
    </submittedName>
</protein>
<evidence type="ECO:0000313" key="1">
    <source>
        <dbReference type="EMBL" id="KAJ9071673.1"/>
    </source>
</evidence>
<comment type="caution">
    <text evidence="1">The sequence shown here is derived from an EMBL/GenBank/DDBJ whole genome shotgun (WGS) entry which is preliminary data.</text>
</comment>
<keyword evidence="2" id="KW-1185">Reference proteome</keyword>
<organism evidence="1 2">
    <name type="scientific">Entomophthora muscae</name>
    <dbReference type="NCBI Taxonomy" id="34485"/>
    <lineage>
        <taxon>Eukaryota</taxon>
        <taxon>Fungi</taxon>
        <taxon>Fungi incertae sedis</taxon>
        <taxon>Zoopagomycota</taxon>
        <taxon>Entomophthoromycotina</taxon>
        <taxon>Entomophthoromycetes</taxon>
        <taxon>Entomophthorales</taxon>
        <taxon>Entomophthoraceae</taxon>
        <taxon>Entomophthora</taxon>
    </lineage>
</organism>
<accession>A0ACC2TAT6</accession>